<evidence type="ECO:0000259" key="2">
    <source>
        <dbReference type="PROSITE" id="PS50211"/>
    </source>
</evidence>
<proteinExistence type="predicted"/>
<evidence type="ECO:0000313" key="4">
    <source>
        <dbReference type="Proteomes" id="UP001165085"/>
    </source>
</evidence>
<protein>
    <recommendedName>
        <fullName evidence="2">UDENN domain-containing protein</fullName>
    </recommendedName>
</protein>
<feature type="region of interest" description="Disordered" evidence="1">
    <location>
        <begin position="829"/>
        <end position="877"/>
    </location>
</feature>
<name>A0A9W7ERY8_9STRA</name>
<organism evidence="3 4">
    <name type="scientific">Triparma strigata</name>
    <dbReference type="NCBI Taxonomy" id="1606541"/>
    <lineage>
        <taxon>Eukaryota</taxon>
        <taxon>Sar</taxon>
        <taxon>Stramenopiles</taxon>
        <taxon>Ochrophyta</taxon>
        <taxon>Bolidophyceae</taxon>
        <taxon>Parmales</taxon>
        <taxon>Triparmaceae</taxon>
        <taxon>Triparma</taxon>
    </lineage>
</organism>
<keyword evidence="4" id="KW-1185">Reference proteome</keyword>
<dbReference type="Pfam" id="PF02141">
    <property type="entry name" value="DENN"/>
    <property type="match status" value="1"/>
</dbReference>
<dbReference type="Proteomes" id="UP001165085">
    <property type="component" value="Unassembled WGS sequence"/>
</dbReference>
<feature type="region of interest" description="Disordered" evidence="1">
    <location>
        <begin position="89"/>
        <end position="149"/>
    </location>
</feature>
<dbReference type="InterPro" id="IPR037516">
    <property type="entry name" value="Tripartite_DENN"/>
</dbReference>
<feature type="domain" description="UDENN" evidence="2">
    <location>
        <begin position="344"/>
        <end position="729"/>
    </location>
</feature>
<feature type="compositionally biased region" description="Basic residues" evidence="1">
    <location>
        <begin position="111"/>
        <end position="121"/>
    </location>
</feature>
<feature type="compositionally biased region" description="Basic and acidic residues" evidence="1">
    <location>
        <begin position="856"/>
        <end position="871"/>
    </location>
</feature>
<comment type="caution">
    <text evidence="3">The sequence shown here is derived from an EMBL/GenBank/DDBJ whole genome shotgun (WGS) entry which is preliminary data.</text>
</comment>
<dbReference type="GO" id="GO:0032483">
    <property type="term" value="P:regulation of Rab protein signal transduction"/>
    <property type="evidence" value="ECO:0007669"/>
    <property type="project" value="TreeGrafter"/>
</dbReference>
<reference evidence="4" key="1">
    <citation type="journal article" date="2023" name="Commun. Biol.">
        <title>Genome analysis of Parmales, the sister group of diatoms, reveals the evolutionary specialization of diatoms from phago-mixotrophs to photoautotrophs.</title>
        <authorList>
            <person name="Ban H."/>
            <person name="Sato S."/>
            <person name="Yoshikawa S."/>
            <person name="Yamada K."/>
            <person name="Nakamura Y."/>
            <person name="Ichinomiya M."/>
            <person name="Sato N."/>
            <person name="Blanc-Mathieu R."/>
            <person name="Endo H."/>
            <person name="Kuwata A."/>
            <person name="Ogata H."/>
        </authorList>
    </citation>
    <scope>NUCLEOTIDE SEQUENCE [LARGE SCALE GENOMIC DNA]</scope>
    <source>
        <strain evidence="4">NIES 3701</strain>
    </source>
</reference>
<dbReference type="PANTHER" id="PTHR12296">
    <property type="entry name" value="DENN DOMAIN-CONTAINING PROTEIN 4"/>
    <property type="match status" value="1"/>
</dbReference>
<dbReference type="Gene3D" id="3.40.50.11500">
    <property type="match status" value="1"/>
</dbReference>
<dbReference type="InterPro" id="IPR001194">
    <property type="entry name" value="cDENN_dom"/>
</dbReference>
<dbReference type="PANTHER" id="PTHR12296:SF21">
    <property type="entry name" value="DENN DOMAIN-CONTAINING PROTEIN 3"/>
    <property type="match status" value="1"/>
</dbReference>
<sequence length="951" mass="102654">MSDSGLLTLGICCSDIDYGRSHAPLSPPPALTIWLQTRYTNQLIRVGEESKVTVDRYDFDESFVRVRLLCGGAPTSSFDSSLYSLSSTSLPVSSSSKIKEPQTSPTAVSKKNQRRKQRRTSLVRAQSSVAATPSPPLSRNGPASDKPHKRRDSILLSISALPGFEKAAGTSSAESSEYWAGMCRKLEYFGSDVAGFLSTPPDYKFNMSELKEISPGKFSLDGVKASFLQLGECTVEAHPSDSWVAIGGDGFCVKLSLTESAQLPPPPPVTDEADAAVKKPNLTLPPVLSPAVPSLKKSASSSSAGAGSAPTLPSGVIASFTVLSPKPLPPQPPPDEPTWIAAPEQEIVSSYPKEAGIEKLEWFLPSNPVLLSPSPPDLRLLSMHYNLSNVIDFSTELCVFLWTTISCGPEKNYIGALISWVKVCGGGESYGGGVWAPVTMCMVTQLPIIGAVRRCLVRLKNEMCKDVPVKYIRENIRALTMETPSPIAGVLNVSVPFMKGPSIPVNLPHPNCLPPLPHGNALTSTLRLLHNVRTLNMLLGALFTEQKLLFVSRNPTVRAMVCETLLALVFPCVWSFVVIPILPDEMGEFIQAPVPYILGVPKITDELADHVGPDVVVYNIDEGRFVGEVKPSPLPEAVGETVKQAWNEMHAAGGFDSRKINYTEAETKLENRFRVTLSLALSNYIKRSESLLELGPEDPSYQFTHEFAQTQMFSNLVDRVDSECVFFHDLLDLLEITSGDDREAVNAGVSVLKEYGKNVEMFKVVMKGSKGGAKDVEEGEDDNTLAAEPFSWVIRHGGRARTHTEEDTAFILSVANAAAERAAQILKQGSTGSERSLGGGGSVGDNLSVGTPTHKMSAEEKRRSLKKRESTRGLGGGLDSSIDFSFNGIASQYTINGVMDPNASDGVGSVGGEGGDQECGWTPQVYELRACLKQAKEDRERKGTTKTEGGK</sequence>
<dbReference type="AlphaFoldDB" id="A0A9W7ERY8"/>
<dbReference type="EMBL" id="BRXY01000344">
    <property type="protein sequence ID" value="GMH88547.1"/>
    <property type="molecule type" value="Genomic_DNA"/>
</dbReference>
<dbReference type="InterPro" id="IPR051696">
    <property type="entry name" value="DENN_Domain_GEFs"/>
</dbReference>
<dbReference type="InterPro" id="IPR043153">
    <property type="entry name" value="DENN_C"/>
</dbReference>
<evidence type="ECO:0000313" key="3">
    <source>
        <dbReference type="EMBL" id="GMH88547.1"/>
    </source>
</evidence>
<dbReference type="OrthoDB" id="74314at2759"/>
<feature type="compositionally biased region" description="Polar residues" evidence="1">
    <location>
        <begin position="101"/>
        <end position="110"/>
    </location>
</feature>
<dbReference type="GO" id="GO:0031410">
    <property type="term" value="C:cytoplasmic vesicle"/>
    <property type="evidence" value="ECO:0007669"/>
    <property type="project" value="TreeGrafter"/>
</dbReference>
<gene>
    <name evidence="3" type="ORF">TrST_g11190</name>
</gene>
<dbReference type="SMART" id="SM00799">
    <property type="entry name" value="DENN"/>
    <property type="match status" value="1"/>
</dbReference>
<evidence type="ECO:0000256" key="1">
    <source>
        <dbReference type="SAM" id="MobiDB-lite"/>
    </source>
</evidence>
<accession>A0A9W7ERY8</accession>
<dbReference type="PROSITE" id="PS50211">
    <property type="entry name" value="DENN"/>
    <property type="match status" value="1"/>
</dbReference>